<dbReference type="GO" id="GO:0005524">
    <property type="term" value="F:ATP binding"/>
    <property type="evidence" value="ECO:0007669"/>
    <property type="project" value="UniProtKB-KW"/>
</dbReference>
<feature type="region of interest" description="Disordered" evidence="3">
    <location>
        <begin position="24"/>
        <end position="46"/>
    </location>
</feature>
<dbReference type="SUPFAM" id="SSF55073">
    <property type="entry name" value="Nucleotide cyclase"/>
    <property type="match status" value="1"/>
</dbReference>
<dbReference type="Gene3D" id="3.40.50.300">
    <property type="entry name" value="P-loop containing nucleotide triphosphate hydrolases"/>
    <property type="match status" value="1"/>
</dbReference>
<dbReference type="CDD" id="cd07302">
    <property type="entry name" value="CHD"/>
    <property type="match status" value="1"/>
</dbReference>
<dbReference type="SUPFAM" id="SSF52540">
    <property type="entry name" value="P-loop containing nucleoside triphosphate hydrolases"/>
    <property type="match status" value="1"/>
</dbReference>
<evidence type="ECO:0000256" key="2">
    <source>
        <dbReference type="ARBA" id="ARBA00022840"/>
    </source>
</evidence>
<dbReference type="InterPro" id="IPR029787">
    <property type="entry name" value="Nucleotide_cyclase"/>
</dbReference>
<keyword evidence="2" id="KW-0067">ATP-binding</keyword>
<dbReference type="InterPro" id="IPR041664">
    <property type="entry name" value="AAA_16"/>
</dbReference>
<dbReference type="GO" id="GO:0035556">
    <property type="term" value="P:intracellular signal transduction"/>
    <property type="evidence" value="ECO:0007669"/>
    <property type="project" value="InterPro"/>
</dbReference>
<keyword evidence="6" id="KW-1185">Reference proteome</keyword>
<dbReference type="SMART" id="SM00044">
    <property type="entry name" value="CYCc"/>
    <property type="match status" value="1"/>
</dbReference>
<dbReference type="GO" id="GO:0005737">
    <property type="term" value="C:cytoplasm"/>
    <property type="evidence" value="ECO:0007669"/>
    <property type="project" value="TreeGrafter"/>
</dbReference>
<dbReference type="InterPro" id="IPR001054">
    <property type="entry name" value="A/G_cyclase"/>
</dbReference>
<dbReference type="GO" id="GO:0009190">
    <property type="term" value="P:cyclic nucleotide biosynthetic process"/>
    <property type="evidence" value="ECO:0007669"/>
    <property type="project" value="InterPro"/>
</dbReference>
<evidence type="ECO:0000313" key="5">
    <source>
        <dbReference type="EMBL" id="KRR04265.1"/>
    </source>
</evidence>
<evidence type="ECO:0000256" key="3">
    <source>
        <dbReference type="SAM" id="MobiDB-lite"/>
    </source>
</evidence>
<evidence type="ECO:0000256" key="1">
    <source>
        <dbReference type="ARBA" id="ARBA00022741"/>
    </source>
</evidence>
<dbReference type="InterPro" id="IPR011990">
    <property type="entry name" value="TPR-like_helical_dom_sf"/>
</dbReference>
<dbReference type="Gene3D" id="1.25.40.10">
    <property type="entry name" value="Tetratricopeptide repeat domain"/>
    <property type="match status" value="1"/>
</dbReference>
<proteinExistence type="predicted"/>
<dbReference type="PANTHER" id="PTHR16305">
    <property type="entry name" value="TESTICULAR SOLUBLE ADENYLYL CYCLASE"/>
    <property type="match status" value="1"/>
</dbReference>
<protein>
    <recommendedName>
        <fullName evidence="4">Guanylate cyclase domain-containing protein</fullName>
    </recommendedName>
</protein>
<evidence type="ECO:0000313" key="6">
    <source>
        <dbReference type="Proteomes" id="UP000051913"/>
    </source>
</evidence>
<dbReference type="Gene3D" id="1.10.150.50">
    <property type="entry name" value="Transcription Factor, Ets-1"/>
    <property type="match status" value="1"/>
</dbReference>
<keyword evidence="1" id="KW-0547">Nucleotide-binding</keyword>
<dbReference type="Pfam" id="PF00211">
    <property type="entry name" value="Guanylate_cyc"/>
    <property type="match status" value="1"/>
</dbReference>
<dbReference type="Pfam" id="PF13191">
    <property type="entry name" value="AAA_16"/>
    <property type="match status" value="1"/>
</dbReference>
<dbReference type="Gene3D" id="3.30.70.1230">
    <property type="entry name" value="Nucleotide cyclase"/>
    <property type="match status" value="1"/>
</dbReference>
<reference evidence="5 6" key="1">
    <citation type="submission" date="2014-03" db="EMBL/GenBank/DDBJ databases">
        <title>Bradyrhizobium valentinum sp. nov., isolated from effective nodules of Lupinus mariae-josephae, a lupine endemic of basic-lime soils in Eastern Spain.</title>
        <authorList>
            <person name="Duran D."/>
            <person name="Rey L."/>
            <person name="Navarro A."/>
            <person name="Busquets A."/>
            <person name="Imperial J."/>
            <person name="Ruiz-Argueso T."/>
        </authorList>
    </citation>
    <scope>NUCLEOTIDE SEQUENCE [LARGE SCALE GENOMIC DNA]</scope>
    <source>
        <strain evidence="5 6">LmjM3</strain>
    </source>
</reference>
<dbReference type="SUPFAM" id="SSF48452">
    <property type="entry name" value="TPR-like"/>
    <property type="match status" value="1"/>
</dbReference>
<dbReference type="PROSITE" id="PS50125">
    <property type="entry name" value="GUANYLATE_CYCLASE_2"/>
    <property type="match status" value="1"/>
</dbReference>
<gene>
    <name evidence="5" type="ORF">CP49_23890</name>
</gene>
<dbReference type="PANTHER" id="PTHR16305:SF28">
    <property type="entry name" value="GUANYLATE CYCLASE DOMAIN-CONTAINING PROTEIN"/>
    <property type="match status" value="1"/>
</dbReference>
<feature type="domain" description="Guanylate cyclase" evidence="4">
    <location>
        <begin position="53"/>
        <end position="182"/>
    </location>
</feature>
<evidence type="ECO:0000259" key="4">
    <source>
        <dbReference type="PROSITE" id="PS50125"/>
    </source>
</evidence>
<dbReference type="InterPro" id="IPR013761">
    <property type="entry name" value="SAM/pointed_sf"/>
</dbReference>
<dbReference type="EMBL" id="LLXX01000128">
    <property type="protein sequence ID" value="KRR04265.1"/>
    <property type="molecule type" value="Genomic_DNA"/>
</dbReference>
<name>A0A0R3L8H8_9BRAD</name>
<dbReference type="Proteomes" id="UP000051913">
    <property type="component" value="Unassembled WGS sequence"/>
</dbReference>
<organism evidence="5 6">
    <name type="scientific">Bradyrhizobium valentinum</name>
    <dbReference type="NCBI Taxonomy" id="1518501"/>
    <lineage>
        <taxon>Bacteria</taxon>
        <taxon>Pseudomonadati</taxon>
        <taxon>Pseudomonadota</taxon>
        <taxon>Alphaproteobacteria</taxon>
        <taxon>Hyphomicrobiales</taxon>
        <taxon>Nitrobacteraceae</taxon>
        <taxon>Bradyrhizobium</taxon>
    </lineage>
</organism>
<dbReference type="InterPro" id="IPR027417">
    <property type="entry name" value="P-loop_NTPase"/>
</dbReference>
<dbReference type="AlphaFoldDB" id="A0A0R3L8H8"/>
<comment type="caution">
    <text evidence="5">The sequence shown here is derived from an EMBL/GenBank/DDBJ whole genome shotgun (WGS) entry which is preliminary data.</text>
</comment>
<sequence>MTEADLEKLGLPLGPRKRILKAIANLGDEEKAPPPANRVRPSPSDAAERRQLTVMFCDLAGSTAMSARLDPEDMRQVIRAYQDACSGVVARYDGFVAKFMGDGILAYFGFPHAHEDDAERAVRAGLEIVGVVGALKTRAVDQLEVRIGIATGLVVVGDLVGEGAAQEQAVVGDTPNLAARLQGIALPGQVVLAEATRRLLGDVFETTHLGGQSLKGIAGQPSAYGVIGERIAESRFEARASGSLSNMVGRDHELALMLDRWKQAKAGEGQLVLLSGEAGIGKSRLTRGMIDAVSSEPHIRVSYQCSPYHADSPLYPVIQQLAFAAGFKPDDDNDDKLDRLEKVLVGAASDRPFLAALLGLQFEGRYGSLGLTPQQQRARTLQALVNQLVELSRGKPTLFVLEDAHWIDATTLELIDLSLDQVASARVMMLVTTRPTFQHGFGGHPIVTKLALNRLGRDQTTAIINRLTQGKTLPGKLLDIIAAKTDGVPLFVEEITKTVLESGDLRETASAYQLTGPLSRLSIPSTLYDSLMARLDRLQPVKEVAQTAACIGRDFDYRLLKAVSPLEDAALQDALDRLTSAELIFRRGTPPESTYIFKHALVRDAAYENLLKTRRQTIHAKLVEALEANGAAPELLAHHATMAGMVEPAVRYWLKAGEQAAARSANKEAVSHLTTGIGLLEGAPDSAEKPRLDLDLHSALASVLMVTQGYGSDEVGRISTRTVELCRQVGDEGTLAAVLWQAWLFNYTRADHAAATAIGLELEERMTDAVDPAARIVAHVPLGLSLFAVGKPVEARAKLDLAVRTYSGLKGGPVAYRYGMEVGAVAHGYRAWCLGMLGYPEQAMEGRGVLLDVLERTKHPFTLARGLNWCSMVSVVQRDWRGARQFAERAIEVAREYDLQLVTAIGRAMRGIAQAGVEPALTALAEMRDALDDYRRTGARFQVPFLLTLFADASVEQKNWTDGMTAISEALALIEETGEAHVIPEVYRIRGDLLAGSGSGDPETEYLKALELARLQGTRWFELRAAMSLAQLWAEHSRRAEARDLLTAIYGWFTEGFSTPDLKRAKEQLERLD</sequence>
<accession>A0A0R3L8H8</accession>
<dbReference type="GO" id="GO:0004016">
    <property type="term" value="F:adenylate cyclase activity"/>
    <property type="evidence" value="ECO:0007669"/>
    <property type="project" value="TreeGrafter"/>
</dbReference>